<dbReference type="AlphaFoldDB" id="A0A3N2PXU7"/>
<keyword evidence="1" id="KW-0732">Signal</keyword>
<dbReference type="GeneID" id="39575371"/>
<reference evidence="2 3" key="1">
    <citation type="journal article" date="2018" name="Mol. Ecol.">
        <title>The obligate alkalophilic soda-lake fungus Sodiomyces alkalinus has shifted to a protein diet.</title>
        <authorList>
            <person name="Grum-Grzhimaylo A.A."/>
            <person name="Falkoski D.L."/>
            <person name="van den Heuvel J."/>
            <person name="Valero-Jimenez C.A."/>
            <person name="Min B."/>
            <person name="Choi I.G."/>
            <person name="Lipzen A."/>
            <person name="Daum C.G."/>
            <person name="Aanen D.K."/>
            <person name="Tsang A."/>
            <person name="Henrissat B."/>
            <person name="Bilanenko E.N."/>
            <person name="de Vries R.P."/>
            <person name="van Kan J.A.L."/>
            <person name="Grigoriev I.V."/>
            <person name="Debets A.J.M."/>
        </authorList>
    </citation>
    <scope>NUCLEOTIDE SEQUENCE [LARGE SCALE GENOMIC DNA]</scope>
    <source>
        <strain evidence="2 3">F11</strain>
    </source>
</reference>
<evidence type="ECO:0000313" key="2">
    <source>
        <dbReference type="EMBL" id="ROT39236.1"/>
    </source>
</evidence>
<evidence type="ECO:0000313" key="3">
    <source>
        <dbReference type="Proteomes" id="UP000272025"/>
    </source>
</evidence>
<protein>
    <submittedName>
        <fullName evidence="2">DNase1 protein</fullName>
    </submittedName>
</protein>
<dbReference type="EMBL" id="ML119054">
    <property type="protein sequence ID" value="ROT39236.1"/>
    <property type="molecule type" value="Genomic_DNA"/>
</dbReference>
<organism evidence="2 3">
    <name type="scientific">Sodiomyces alkalinus (strain CBS 110278 / VKM F-3762 / F11)</name>
    <name type="common">Alkaliphilic filamentous fungus</name>
    <dbReference type="NCBI Taxonomy" id="1314773"/>
    <lineage>
        <taxon>Eukaryota</taxon>
        <taxon>Fungi</taxon>
        <taxon>Dikarya</taxon>
        <taxon>Ascomycota</taxon>
        <taxon>Pezizomycotina</taxon>
        <taxon>Sordariomycetes</taxon>
        <taxon>Hypocreomycetidae</taxon>
        <taxon>Glomerellales</taxon>
        <taxon>Plectosphaerellaceae</taxon>
        <taxon>Sodiomyces</taxon>
    </lineage>
</organism>
<dbReference type="OrthoDB" id="3513524at2759"/>
<name>A0A3N2PXU7_SODAK</name>
<dbReference type="STRING" id="1314773.A0A3N2PXU7"/>
<evidence type="ECO:0000256" key="1">
    <source>
        <dbReference type="SAM" id="SignalP"/>
    </source>
</evidence>
<sequence length="181" mass="19743">MKFTQTLSLLGFAALAAAVKLTNTVTFISLDDTERTVYFTPSEGHEEIDSVKIAGGDNITTKIPEGWIGNWYSVSAGKPNVPGMLGEVAFQGWNDLTYFDVSAIVDPNDKDGVKEMYPVESQDPSSGCQDFPCNNAYYVWDDVQTKVTPETDLVCTLGSGVSPLKSHKAKSVKRDFVLGKF</sequence>
<gene>
    <name evidence="2" type="ORF">SODALDRAFT_155091</name>
</gene>
<feature type="chain" id="PRO_5018164392" evidence="1">
    <location>
        <begin position="19"/>
        <end position="181"/>
    </location>
</feature>
<proteinExistence type="predicted"/>
<dbReference type="Proteomes" id="UP000272025">
    <property type="component" value="Unassembled WGS sequence"/>
</dbReference>
<accession>A0A3N2PXU7</accession>
<feature type="signal peptide" evidence="1">
    <location>
        <begin position="1"/>
        <end position="18"/>
    </location>
</feature>
<keyword evidence="3" id="KW-1185">Reference proteome</keyword>
<dbReference type="RefSeq" id="XP_028467042.1">
    <property type="nucleotide sequence ID" value="XM_028606893.1"/>
</dbReference>